<organism evidence="11 12">
    <name type="scientific">Allopseudospirillum japonicum</name>
    <dbReference type="NCBI Taxonomy" id="64971"/>
    <lineage>
        <taxon>Bacteria</taxon>
        <taxon>Pseudomonadati</taxon>
        <taxon>Pseudomonadota</taxon>
        <taxon>Gammaproteobacteria</taxon>
        <taxon>Oceanospirillales</taxon>
        <taxon>Oceanospirillaceae</taxon>
        <taxon>Allopseudospirillum</taxon>
    </lineage>
</organism>
<dbReference type="PRINTS" id="PR00601">
    <property type="entry name" value="BACFERRITIN"/>
</dbReference>
<dbReference type="GO" id="GO:0004322">
    <property type="term" value="F:ferroxidase activity"/>
    <property type="evidence" value="ECO:0007669"/>
    <property type="project" value="UniProtKB-EC"/>
</dbReference>
<keyword evidence="3 8" id="KW-0409">Iron storage</keyword>
<reference evidence="12" key="1">
    <citation type="submission" date="2016-10" db="EMBL/GenBank/DDBJ databases">
        <authorList>
            <person name="Varghese N."/>
            <person name="Submissions S."/>
        </authorList>
    </citation>
    <scope>NUCLEOTIDE SEQUENCE [LARGE SCALE GENOMIC DNA]</scope>
    <source>
        <strain evidence="12">DSM 7165</strain>
    </source>
</reference>
<dbReference type="CDD" id="cd00907">
    <property type="entry name" value="Bacterioferritin"/>
    <property type="match status" value="1"/>
</dbReference>
<evidence type="ECO:0000256" key="5">
    <source>
        <dbReference type="ARBA" id="ARBA00022723"/>
    </source>
</evidence>
<dbReference type="InterPro" id="IPR009078">
    <property type="entry name" value="Ferritin-like_SF"/>
</dbReference>
<feature type="binding site" evidence="9">
    <location>
        <position position="94"/>
    </location>
    <ligand>
        <name>Fe cation</name>
        <dbReference type="ChEBI" id="CHEBI:24875"/>
        <label>2</label>
    </ligand>
</feature>
<evidence type="ECO:0000313" key="11">
    <source>
        <dbReference type="EMBL" id="SEI83707.1"/>
    </source>
</evidence>
<keyword evidence="5 8" id="KW-0479">Metal-binding</keyword>
<keyword evidence="4" id="KW-0349">Heme</keyword>
<dbReference type="InterPro" id="IPR009040">
    <property type="entry name" value="Ferritin-like_diiron"/>
</dbReference>
<feature type="domain" description="Ferritin-like diiron" evidence="10">
    <location>
        <begin position="1"/>
        <end position="145"/>
    </location>
</feature>
<keyword evidence="12" id="KW-1185">Reference proteome</keyword>
<dbReference type="SUPFAM" id="SSF47240">
    <property type="entry name" value="Ferritin-like"/>
    <property type="match status" value="1"/>
</dbReference>
<comment type="cofactor">
    <cofactor evidence="1">
        <name>heme b</name>
        <dbReference type="ChEBI" id="CHEBI:60344"/>
    </cofactor>
</comment>
<evidence type="ECO:0000256" key="8">
    <source>
        <dbReference type="PIRNR" id="PIRNR002560"/>
    </source>
</evidence>
<dbReference type="Pfam" id="PF00210">
    <property type="entry name" value="Ferritin"/>
    <property type="match status" value="1"/>
</dbReference>
<dbReference type="STRING" id="64971.SAMN05421831_11228"/>
<evidence type="ECO:0000259" key="10">
    <source>
        <dbReference type="PROSITE" id="PS50905"/>
    </source>
</evidence>
<dbReference type="Gene3D" id="1.20.1260.10">
    <property type="match status" value="1"/>
</dbReference>
<evidence type="ECO:0000256" key="2">
    <source>
        <dbReference type="ARBA" id="ARBA00008093"/>
    </source>
</evidence>
<feature type="binding site" description="axial binding residue" evidence="9">
    <location>
        <position position="52"/>
    </location>
    <ligand>
        <name>heme b</name>
        <dbReference type="ChEBI" id="CHEBI:60344"/>
        <note>ligand shared between dimeric partners</note>
    </ligand>
    <ligandPart>
        <name>Fe</name>
        <dbReference type="ChEBI" id="CHEBI:18248"/>
    </ligandPart>
</feature>
<sequence length="154" mass="17568">MKLDPKINACLNGVLKGQLTAINQYFLHARMQANWGLENLEKPIYKASIRAMKDADTLIERLLLLEGLPNLQALGKLLIAETPVEALKNDLQLELQLRQDLVTAIADVESLQDFQTREHLEHILHHSEEHIDWLETQLSLLADIGEQNYLQSQI</sequence>
<accession>A0A1H6U2D5</accession>
<protein>
    <recommendedName>
        <fullName evidence="8">Bacterioferritin</fullName>
        <ecNumber evidence="8">1.16.3.1</ecNumber>
    </recommendedName>
</protein>
<comment type="similarity">
    <text evidence="2 8">Belongs to the bacterioferritin family.</text>
</comment>
<dbReference type="InterPro" id="IPR008331">
    <property type="entry name" value="Ferritin_DPS_dom"/>
</dbReference>
<dbReference type="GO" id="GO:0005829">
    <property type="term" value="C:cytosol"/>
    <property type="evidence" value="ECO:0007669"/>
    <property type="project" value="TreeGrafter"/>
</dbReference>
<dbReference type="InterPro" id="IPR002024">
    <property type="entry name" value="Bacterioferritin"/>
</dbReference>
<name>A0A1H6U2D5_9GAMM</name>
<dbReference type="GO" id="GO:0008199">
    <property type="term" value="F:ferric iron binding"/>
    <property type="evidence" value="ECO:0007669"/>
    <property type="project" value="InterPro"/>
</dbReference>
<evidence type="ECO:0000256" key="6">
    <source>
        <dbReference type="ARBA" id="ARBA00023004"/>
    </source>
</evidence>
<dbReference type="GO" id="GO:0006879">
    <property type="term" value="P:intracellular iron ion homeostasis"/>
    <property type="evidence" value="ECO:0007669"/>
    <property type="project" value="UniProtKB-KW"/>
</dbReference>
<proteinExistence type="inferred from homology"/>
<gene>
    <name evidence="11" type="ORF">SAMN05421831_11228</name>
</gene>
<dbReference type="EC" id="1.16.3.1" evidence="8"/>
<dbReference type="PANTHER" id="PTHR30295:SF0">
    <property type="entry name" value="BACTERIOFERRITIN"/>
    <property type="match status" value="1"/>
</dbReference>
<dbReference type="AlphaFoldDB" id="A0A1H6U2D5"/>
<comment type="catalytic activity">
    <reaction evidence="7">
        <text>Fe(2+)(in) = Fe(2+)(out)</text>
        <dbReference type="Rhea" id="RHEA:28486"/>
        <dbReference type="ChEBI" id="CHEBI:29033"/>
    </reaction>
</comment>
<dbReference type="GO" id="GO:0020037">
    <property type="term" value="F:heme binding"/>
    <property type="evidence" value="ECO:0007669"/>
    <property type="project" value="TreeGrafter"/>
</dbReference>
<keyword evidence="6 8" id="KW-0408">Iron</keyword>
<comment type="function">
    <text evidence="8">Iron-storage protein, whose ferroxidase center binds Fe(2+), oxidizes it using dioxygen to Fe(3+), and participates in the subsequent Fe(3+) oxide mineral core formation within the central cavity of the BFR protein shell.</text>
</comment>
<dbReference type="NCBIfam" id="TIGR00754">
    <property type="entry name" value="bfr"/>
    <property type="match status" value="1"/>
</dbReference>
<evidence type="ECO:0000256" key="7">
    <source>
        <dbReference type="ARBA" id="ARBA00036243"/>
    </source>
</evidence>
<evidence type="ECO:0000256" key="3">
    <source>
        <dbReference type="ARBA" id="ARBA00022434"/>
    </source>
</evidence>
<dbReference type="PROSITE" id="PS50905">
    <property type="entry name" value="FERRITIN_LIKE"/>
    <property type="match status" value="1"/>
</dbReference>
<dbReference type="InterPro" id="IPR012347">
    <property type="entry name" value="Ferritin-like"/>
</dbReference>
<dbReference type="GO" id="GO:0006826">
    <property type="term" value="P:iron ion transport"/>
    <property type="evidence" value="ECO:0007669"/>
    <property type="project" value="InterPro"/>
</dbReference>
<evidence type="ECO:0000256" key="1">
    <source>
        <dbReference type="ARBA" id="ARBA00001970"/>
    </source>
</evidence>
<feature type="binding site" evidence="9">
    <location>
        <position position="130"/>
    </location>
    <ligand>
        <name>Fe cation</name>
        <dbReference type="ChEBI" id="CHEBI:24875"/>
        <label>2</label>
    </ligand>
</feature>
<dbReference type="OrthoDB" id="9800505at2"/>
<dbReference type="RefSeq" id="WP_093311534.1">
    <property type="nucleotide sequence ID" value="NZ_FNYH01000012.1"/>
</dbReference>
<evidence type="ECO:0000256" key="4">
    <source>
        <dbReference type="ARBA" id="ARBA00022617"/>
    </source>
</evidence>
<evidence type="ECO:0000256" key="9">
    <source>
        <dbReference type="PIRSR" id="PIRSR002560-1"/>
    </source>
</evidence>
<dbReference type="PIRSF" id="PIRSF002560">
    <property type="entry name" value="Bacterioferritin"/>
    <property type="match status" value="1"/>
</dbReference>
<evidence type="ECO:0000313" key="12">
    <source>
        <dbReference type="Proteomes" id="UP000242999"/>
    </source>
</evidence>
<dbReference type="Proteomes" id="UP000242999">
    <property type="component" value="Unassembled WGS sequence"/>
</dbReference>
<dbReference type="EMBL" id="FNYH01000012">
    <property type="protein sequence ID" value="SEI83707.1"/>
    <property type="molecule type" value="Genomic_DNA"/>
</dbReference>
<comment type="catalytic activity">
    <reaction evidence="8">
        <text>4 Fe(2+) + O2 + 4 H(+) = 4 Fe(3+) + 2 H2O</text>
        <dbReference type="Rhea" id="RHEA:11148"/>
        <dbReference type="ChEBI" id="CHEBI:15377"/>
        <dbReference type="ChEBI" id="CHEBI:15378"/>
        <dbReference type="ChEBI" id="CHEBI:15379"/>
        <dbReference type="ChEBI" id="CHEBI:29033"/>
        <dbReference type="ChEBI" id="CHEBI:29034"/>
        <dbReference type="EC" id="1.16.3.1"/>
    </reaction>
</comment>
<dbReference type="PANTHER" id="PTHR30295">
    <property type="entry name" value="BACTERIOFERRITIN"/>
    <property type="match status" value="1"/>
</dbReference>